<sequence length="101" mass="10833">MYMCYRQLKDGDVIYNVGTAGTCTDCPAGTSCDPTSKLCAPTSTTTTPSPATSTTTPTTTTTTPPPAVTTTPPTSSEASFPTGPWLSFRWCSRFRRKKILR</sequence>
<proteinExistence type="predicted"/>
<name>A0A016VRM0_9BILA</name>
<evidence type="ECO:0000313" key="2">
    <source>
        <dbReference type="EMBL" id="EYC30025.1"/>
    </source>
</evidence>
<feature type="region of interest" description="Disordered" evidence="1">
    <location>
        <begin position="40"/>
        <end position="80"/>
    </location>
</feature>
<keyword evidence="3" id="KW-1185">Reference proteome</keyword>
<organism evidence="2 3">
    <name type="scientific">Ancylostoma ceylanicum</name>
    <dbReference type="NCBI Taxonomy" id="53326"/>
    <lineage>
        <taxon>Eukaryota</taxon>
        <taxon>Metazoa</taxon>
        <taxon>Ecdysozoa</taxon>
        <taxon>Nematoda</taxon>
        <taxon>Chromadorea</taxon>
        <taxon>Rhabditida</taxon>
        <taxon>Rhabditina</taxon>
        <taxon>Rhabditomorpha</taxon>
        <taxon>Strongyloidea</taxon>
        <taxon>Ancylostomatidae</taxon>
        <taxon>Ancylostomatinae</taxon>
        <taxon>Ancylostoma</taxon>
    </lineage>
</organism>
<evidence type="ECO:0000256" key="1">
    <source>
        <dbReference type="SAM" id="MobiDB-lite"/>
    </source>
</evidence>
<evidence type="ECO:0000313" key="3">
    <source>
        <dbReference type="Proteomes" id="UP000024635"/>
    </source>
</evidence>
<reference evidence="3" key="1">
    <citation type="journal article" date="2015" name="Nat. Genet.">
        <title>The genome and transcriptome of the zoonotic hookworm Ancylostoma ceylanicum identify infection-specific gene families.</title>
        <authorList>
            <person name="Schwarz E.M."/>
            <person name="Hu Y."/>
            <person name="Antoshechkin I."/>
            <person name="Miller M.M."/>
            <person name="Sternberg P.W."/>
            <person name="Aroian R.V."/>
        </authorList>
    </citation>
    <scope>NUCLEOTIDE SEQUENCE</scope>
    <source>
        <strain evidence="3">HY135</strain>
    </source>
</reference>
<comment type="caution">
    <text evidence="2">The sequence shown here is derived from an EMBL/GenBank/DDBJ whole genome shotgun (WGS) entry which is preliminary data.</text>
</comment>
<protein>
    <submittedName>
        <fullName evidence="2">Uncharacterized protein</fullName>
    </submittedName>
</protein>
<dbReference type="AlphaFoldDB" id="A0A016VRM0"/>
<dbReference type="Proteomes" id="UP000024635">
    <property type="component" value="Unassembled WGS sequence"/>
</dbReference>
<accession>A0A016VRM0</accession>
<gene>
    <name evidence="2" type="primary">Acey_s0005.g2404</name>
    <name evidence="2" type="ORF">Y032_0005g2404</name>
</gene>
<dbReference type="EMBL" id="JARK01001341">
    <property type="protein sequence ID" value="EYC30025.1"/>
    <property type="molecule type" value="Genomic_DNA"/>
</dbReference>